<name>G0MVV1_CAEBE</name>
<feature type="chain" id="PRO_5003403717" evidence="1">
    <location>
        <begin position="17"/>
        <end position="181"/>
    </location>
</feature>
<organism evidence="3">
    <name type="scientific">Caenorhabditis brenneri</name>
    <name type="common">Nematode worm</name>
    <dbReference type="NCBI Taxonomy" id="135651"/>
    <lineage>
        <taxon>Eukaryota</taxon>
        <taxon>Metazoa</taxon>
        <taxon>Ecdysozoa</taxon>
        <taxon>Nematoda</taxon>
        <taxon>Chromadorea</taxon>
        <taxon>Rhabditida</taxon>
        <taxon>Rhabditina</taxon>
        <taxon>Rhabditomorpha</taxon>
        <taxon>Rhabditoidea</taxon>
        <taxon>Rhabditidae</taxon>
        <taxon>Peloderinae</taxon>
        <taxon>Caenorhabditis</taxon>
    </lineage>
</organism>
<evidence type="ECO:0000313" key="2">
    <source>
        <dbReference type="EMBL" id="EGT45268.1"/>
    </source>
</evidence>
<feature type="signal peptide" evidence="1">
    <location>
        <begin position="1"/>
        <end position="16"/>
    </location>
</feature>
<dbReference type="AlphaFoldDB" id="G0MVV1"/>
<dbReference type="SUPFAM" id="SSF55797">
    <property type="entry name" value="PR-1-like"/>
    <property type="match status" value="1"/>
</dbReference>
<dbReference type="InterPro" id="IPR035940">
    <property type="entry name" value="CAP_sf"/>
</dbReference>
<reference evidence="3" key="1">
    <citation type="submission" date="2011-07" db="EMBL/GenBank/DDBJ databases">
        <authorList>
            <consortium name="Caenorhabditis brenneri Sequencing and Analysis Consortium"/>
            <person name="Wilson R.K."/>
        </authorList>
    </citation>
    <scope>NUCLEOTIDE SEQUENCE [LARGE SCALE GENOMIC DNA]</scope>
    <source>
        <strain evidence="3">PB2801</strain>
    </source>
</reference>
<protein>
    <submittedName>
        <fullName evidence="2">Uncharacterized protein</fullName>
    </submittedName>
</protein>
<dbReference type="EMBL" id="GL379815">
    <property type="protein sequence ID" value="EGT45268.1"/>
    <property type="molecule type" value="Genomic_DNA"/>
</dbReference>
<gene>
    <name evidence="2" type="ORF">CAEBREN_06032</name>
</gene>
<dbReference type="OrthoDB" id="5909571at2759"/>
<dbReference type="InParanoid" id="G0MVV1"/>
<dbReference type="HOGENOM" id="CLU_1490279_0_0_1"/>
<keyword evidence="1" id="KW-0732">Signal</keyword>
<keyword evidence="3" id="KW-1185">Reference proteome</keyword>
<proteinExistence type="predicted"/>
<evidence type="ECO:0000313" key="3">
    <source>
        <dbReference type="Proteomes" id="UP000008068"/>
    </source>
</evidence>
<sequence length="181" mass="20942">MKIIIILVMLLVPSHCDDTSDDYDYGPPTDLPVTDWGSPEEFLKEVNDYRAKYAKENRIPNMYKLTWNETLLEALKTLDWDDGSTGWTLWTGWDGYETRWRIAEIDTFFDAVTAIDDAVQDELVSNIRHRKTKFRGEWRSVSPLELIHPLQTSVACTKVVKMIYLGGDFYFISTTCLIGDM</sequence>
<dbReference type="Proteomes" id="UP000008068">
    <property type="component" value="Unassembled WGS sequence"/>
</dbReference>
<accession>G0MVV1</accession>
<evidence type="ECO:0000256" key="1">
    <source>
        <dbReference type="SAM" id="SignalP"/>
    </source>
</evidence>